<sequence>MSLFSIRHLCFSRNTQPILKDISFSLQKAEVLSILGPNGVGKTTLMKCILGLLKFQSGEGLLYDKPLGLFGKEIWKYISYVPQAKHNILNIKVLDMVALGLNPKIVFKPNAKDFDRAKATLSKLKIAHLEQKSCALLSGGELQMVLFARALVSEPKLIVLDEPESNLDFANQKIILETLKSLNQEGVSIIFNTHFPAHALYLSHKVLLLQKLDSSKQGNGLFGRADKILTPENLSQIYGVQIEFIDRSHHDEFVVCV</sequence>
<dbReference type="InterPro" id="IPR003593">
    <property type="entry name" value="AAA+_ATPase"/>
</dbReference>
<feature type="domain" description="ABC transporter" evidence="4">
    <location>
        <begin position="4"/>
        <end position="236"/>
    </location>
</feature>
<dbReference type="RefSeq" id="WP_112058403.1">
    <property type="nucleotide sequence ID" value="NZ_UAWL01000006.1"/>
</dbReference>
<accession>A0A2X3B2L8</accession>
<dbReference type="EMBL" id="UAWL01000006">
    <property type="protein sequence ID" value="SQB98142.1"/>
    <property type="molecule type" value="Genomic_DNA"/>
</dbReference>
<evidence type="ECO:0000313" key="6">
    <source>
        <dbReference type="Proteomes" id="UP000250166"/>
    </source>
</evidence>
<dbReference type="InterPro" id="IPR050153">
    <property type="entry name" value="Metal_Ion_Import_ABC"/>
</dbReference>
<dbReference type="InterPro" id="IPR003439">
    <property type="entry name" value="ABC_transporter-like_ATP-bd"/>
</dbReference>
<organism evidence="5 6">
    <name type="scientific">Helicobacter fennelliae</name>
    <dbReference type="NCBI Taxonomy" id="215"/>
    <lineage>
        <taxon>Bacteria</taxon>
        <taxon>Pseudomonadati</taxon>
        <taxon>Campylobacterota</taxon>
        <taxon>Epsilonproteobacteria</taxon>
        <taxon>Campylobacterales</taxon>
        <taxon>Helicobacteraceae</taxon>
        <taxon>Helicobacter</taxon>
    </lineage>
</organism>
<keyword evidence="1" id="KW-0813">Transport</keyword>
<dbReference type="PROSITE" id="PS50893">
    <property type="entry name" value="ABC_TRANSPORTER_2"/>
    <property type="match status" value="1"/>
</dbReference>
<evidence type="ECO:0000256" key="2">
    <source>
        <dbReference type="ARBA" id="ARBA00022741"/>
    </source>
</evidence>
<dbReference type="PANTHER" id="PTHR42734:SF19">
    <property type="entry name" value="IRON COMPOUNDS ABC TRANSPORTER, ATP-BINDING PROTEIN"/>
    <property type="match status" value="1"/>
</dbReference>
<keyword evidence="2" id="KW-0547">Nucleotide-binding</keyword>
<proteinExistence type="predicted"/>
<dbReference type="Pfam" id="PF00005">
    <property type="entry name" value="ABC_tran"/>
    <property type="match status" value="1"/>
</dbReference>
<dbReference type="AlphaFoldDB" id="A0A2X3B2L8"/>
<gene>
    <name evidence="5" type="ORF">NCTC13102_00593</name>
</gene>
<dbReference type="GO" id="GO:0005524">
    <property type="term" value="F:ATP binding"/>
    <property type="evidence" value="ECO:0007669"/>
    <property type="project" value="UniProtKB-KW"/>
</dbReference>
<evidence type="ECO:0000259" key="4">
    <source>
        <dbReference type="PROSITE" id="PS50893"/>
    </source>
</evidence>
<reference evidence="5 6" key="1">
    <citation type="submission" date="2018-06" db="EMBL/GenBank/DDBJ databases">
        <authorList>
            <consortium name="Pathogen Informatics"/>
            <person name="Doyle S."/>
        </authorList>
    </citation>
    <scope>NUCLEOTIDE SEQUENCE [LARGE SCALE GENOMIC DNA]</scope>
    <source>
        <strain evidence="5 6">NCTC13102</strain>
    </source>
</reference>
<dbReference type="GO" id="GO:0016887">
    <property type="term" value="F:ATP hydrolysis activity"/>
    <property type="evidence" value="ECO:0007669"/>
    <property type="project" value="InterPro"/>
</dbReference>
<evidence type="ECO:0000313" key="5">
    <source>
        <dbReference type="EMBL" id="SQB98142.1"/>
    </source>
</evidence>
<evidence type="ECO:0000256" key="1">
    <source>
        <dbReference type="ARBA" id="ARBA00022448"/>
    </source>
</evidence>
<dbReference type="PROSITE" id="PS00211">
    <property type="entry name" value="ABC_TRANSPORTER_1"/>
    <property type="match status" value="1"/>
</dbReference>
<keyword evidence="3 5" id="KW-0067">ATP-binding</keyword>
<dbReference type="SMART" id="SM00382">
    <property type="entry name" value="AAA"/>
    <property type="match status" value="1"/>
</dbReference>
<dbReference type="InterPro" id="IPR017871">
    <property type="entry name" value="ABC_transporter-like_CS"/>
</dbReference>
<dbReference type="Proteomes" id="UP000250166">
    <property type="component" value="Unassembled WGS sequence"/>
</dbReference>
<dbReference type="InterPro" id="IPR027417">
    <property type="entry name" value="P-loop_NTPase"/>
</dbReference>
<dbReference type="SUPFAM" id="SSF52540">
    <property type="entry name" value="P-loop containing nucleoside triphosphate hydrolases"/>
    <property type="match status" value="1"/>
</dbReference>
<protein>
    <submittedName>
        <fullName evidence="5">Iron(III) ABC transporter ATP-binding protein</fullName>
    </submittedName>
</protein>
<evidence type="ECO:0000256" key="3">
    <source>
        <dbReference type="ARBA" id="ARBA00022840"/>
    </source>
</evidence>
<dbReference type="Gene3D" id="3.40.50.300">
    <property type="entry name" value="P-loop containing nucleotide triphosphate hydrolases"/>
    <property type="match status" value="1"/>
</dbReference>
<name>A0A2X3B2L8_9HELI</name>
<dbReference type="PANTHER" id="PTHR42734">
    <property type="entry name" value="METAL TRANSPORT SYSTEM ATP-BINDING PROTEIN TM_0124-RELATED"/>
    <property type="match status" value="1"/>
</dbReference>